<feature type="region of interest" description="Disordered" evidence="1">
    <location>
        <begin position="181"/>
        <end position="212"/>
    </location>
</feature>
<dbReference type="PANTHER" id="PTHR31805">
    <property type="entry name" value="RECEPTOR-LIKE KINASE, PUTATIVE (DUF1421)-RELATED"/>
    <property type="match status" value="1"/>
</dbReference>
<evidence type="ECO:0000313" key="3">
    <source>
        <dbReference type="EMBL" id="CAA3011517.1"/>
    </source>
</evidence>
<dbReference type="PANTHER" id="PTHR31805:SF16">
    <property type="entry name" value="FORMIN-LIKE PROTEIN (DUF1421)"/>
    <property type="match status" value="1"/>
</dbReference>
<feature type="domain" description="DUF1421" evidence="2">
    <location>
        <begin position="473"/>
        <end position="517"/>
    </location>
</feature>
<evidence type="ECO:0000259" key="2">
    <source>
        <dbReference type="Pfam" id="PF07223"/>
    </source>
</evidence>
<dbReference type="Proteomes" id="UP000594638">
    <property type="component" value="Unassembled WGS sequence"/>
</dbReference>
<feature type="compositionally biased region" description="Polar residues" evidence="1">
    <location>
        <begin position="328"/>
        <end position="353"/>
    </location>
</feature>
<feature type="region of interest" description="Disordered" evidence="1">
    <location>
        <begin position="1"/>
        <end position="45"/>
    </location>
</feature>
<evidence type="ECO:0000256" key="1">
    <source>
        <dbReference type="SAM" id="MobiDB-lite"/>
    </source>
</evidence>
<feature type="region of interest" description="Disordered" evidence="1">
    <location>
        <begin position="307"/>
        <end position="399"/>
    </location>
</feature>
<feature type="compositionally biased region" description="Polar residues" evidence="1">
    <location>
        <begin position="264"/>
        <end position="279"/>
    </location>
</feature>
<name>A0A8S0U6Z1_OLEEU</name>
<keyword evidence="4" id="KW-1185">Reference proteome</keyword>
<feature type="region of interest" description="Disordered" evidence="1">
    <location>
        <begin position="264"/>
        <end position="295"/>
    </location>
</feature>
<comment type="caution">
    <text evidence="3">The sequence shown here is derived from an EMBL/GenBank/DDBJ whole genome shotgun (WGS) entry which is preliminary data.</text>
</comment>
<reference evidence="3 4" key="1">
    <citation type="submission" date="2019-12" db="EMBL/GenBank/DDBJ databases">
        <authorList>
            <person name="Alioto T."/>
            <person name="Alioto T."/>
            <person name="Gomez Garrido J."/>
        </authorList>
    </citation>
    <scope>NUCLEOTIDE SEQUENCE [LARGE SCALE GENOMIC DNA]</scope>
</reference>
<dbReference type="InterPro" id="IPR010820">
    <property type="entry name" value="DUF1421"/>
</dbReference>
<evidence type="ECO:0000313" key="4">
    <source>
        <dbReference type="Proteomes" id="UP000594638"/>
    </source>
</evidence>
<feature type="compositionally biased region" description="Polar residues" evidence="1">
    <location>
        <begin position="181"/>
        <end position="190"/>
    </location>
</feature>
<dbReference type="OrthoDB" id="549883at2759"/>
<organism evidence="3 4">
    <name type="scientific">Olea europaea subsp. europaea</name>
    <dbReference type="NCBI Taxonomy" id="158383"/>
    <lineage>
        <taxon>Eukaryota</taxon>
        <taxon>Viridiplantae</taxon>
        <taxon>Streptophyta</taxon>
        <taxon>Embryophyta</taxon>
        <taxon>Tracheophyta</taxon>
        <taxon>Spermatophyta</taxon>
        <taxon>Magnoliopsida</taxon>
        <taxon>eudicotyledons</taxon>
        <taxon>Gunneridae</taxon>
        <taxon>Pentapetalae</taxon>
        <taxon>asterids</taxon>
        <taxon>lamiids</taxon>
        <taxon>Lamiales</taxon>
        <taxon>Oleaceae</taxon>
        <taxon>Oleeae</taxon>
        <taxon>Olea</taxon>
    </lineage>
</organism>
<feature type="compositionally biased region" description="Polar residues" evidence="1">
    <location>
        <begin position="390"/>
        <end position="399"/>
    </location>
</feature>
<dbReference type="AlphaFoldDB" id="A0A8S0U6Z1"/>
<protein>
    <recommendedName>
        <fullName evidence="2">DUF1421 domain-containing protein</fullName>
    </recommendedName>
</protein>
<dbReference type="Gramene" id="OE9A039258T1">
    <property type="protein sequence ID" value="OE9A039258C1"/>
    <property type="gene ID" value="OE9A039258"/>
</dbReference>
<dbReference type="EMBL" id="CACTIH010007370">
    <property type="protein sequence ID" value="CAA3011517.1"/>
    <property type="molecule type" value="Genomic_DNA"/>
</dbReference>
<sequence length="527" mass="58026">MASGSSRPIHPGSKPFAIPSDDVLHSYEDYGNPDGNNGYLPDHSIGANSTEEFHKSRMARSNVFPAVSFGPPEDSSFNQDLISTVDNTVKKYTDHLMRFLEGISSRLSQLELYCYNLDKSIGEMHSELARDHRESELKLKYLEKHVEEVHRSMQILRDKQELAETQKELAKLQLVQKESSFATNSQQNEEGVSLPAPDAKKSDNSSHNQGQPLAVSLPCQVASQPSVPTQPVEHQQTIVAPPLSMPSQSMPQEQAYYLPPMTSSQLSQGQYLPTQSQIQDHSRVAAQSTQPQLNQPQQIQSLPLYQQQWPPQHGQPPPPQLPPVPPQIRSSSPAVRPSYLSSPSEMTAPNSIPMQVPFSGPSQPGSPGSDGITPYGHGGAGRQIQPQPPTQHVKTAYSAQSGDVYVPSATRPTLNMGNAYTMFDSEGRRTHHPPPQPHFQQNAYPLSSIPLQNPQHTANLMVRPPQFMRNLSYTELIEKLVGMGYRGDLVVGVIRLLEESGQPIDFNAVLDRLNGHSSGGSQRGWSG</sequence>
<proteinExistence type="predicted"/>
<dbReference type="Pfam" id="PF07223">
    <property type="entry name" value="DUF1421"/>
    <property type="match status" value="1"/>
</dbReference>
<feature type="compositionally biased region" description="Pro residues" evidence="1">
    <location>
        <begin position="313"/>
        <end position="326"/>
    </location>
</feature>
<feature type="compositionally biased region" description="Low complexity" evidence="1">
    <location>
        <begin position="357"/>
        <end position="371"/>
    </location>
</feature>
<gene>
    <name evidence="3" type="ORF">OLEA9_A039258</name>
</gene>
<accession>A0A8S0U6Z1</accession>